<gene>
    <name evidence="2" type="ORF">LL22NC03-75H12.2-001</name>
</gene>
<feature type="region of interest" description="Disordered" evidence="1">
    <location>
        <begin position="1"/>
        <end position="68"/>
    </location>
</feature>
<dbReference type="EMBL" id="Z80999">
    <property type="protein sequence ID" value="CAO03510.1"/>
    <property type="status" value="JOINED"/>
    <property type="molecule type" value="Genomic_DNA"/>
</dbReference>
<protein>
    <submittedName>
        <fullName evidence="2">Novel protein</fullName>
    </submittedName>
</protein>
<reference evidence="2" key="1">
    <citation type="submission" date="2008-04" db="EMBL/GenBank/DDBJ databases">
        <authorList>
            <person name="Burgess J."/>
        </authorList>
    </citation>
    <scope>NUCLEOTIDE SEQUENCE</scope>
</reference>
<name>B1AJR3_HUMAN</name>
<dbReference type="PhylomeDB" id="B1AJR3"/>
<organism evidence="2">
    <name type="scientific">Homo sapiens</name>
    <name type="common">Human</name>
    <dbReference type="NCBI Taxonomy" id="9606"/>
    <lineage>
        <taxon>Eukaryota</taxon>
        <taxon>Metazoa</taxon>
        <taxon>Chordata</taxon>
        <taxon>Craniata</taxon>
        <taxon>Vertebrata</taxon>
        <taxon>Euteleostomi</taxon>
        <taxon>Mammalia</taxon>
        <taxon>Eutheria</taxon>
        <taxon>Euarchontoglires</taxon>
        <taxon>Primates</taxon>
        <taxon>Haplorrhini</taxon>
        <taxon>Catarrhini</taxon>
        <taxon>Hominidae</taxon>
        <taxon>Homo</taxon>
    </lineage>
</organism>
<evidence type="ECO:0000313" key="2">
    <source>
        <dbReference type="EMBL" id="CAO03510.1"/>
    </source>
</evidence>
<dbReference type="ProteomicsDB" id="2981"/>
<dbReference type="EMBL" id="AL021306">
    <property type="protein sequence ID" value="CAO03510.1"/>
    <property type="molecule type" value="Genomic_DNA"/>
</dbReference>
<accession>B1AJR3</accession>
<evidence type="ECO:0000256" key="1">
    <source>
        <dbReference type="SAM" id="MobiDB-lite"/>
    </source>
</evidence>
<sequence>MFPASPWAQPAQAKWSSPGPHSAWPKKGAKSRKLKDPQNQVLQKDTKLKNRGATKGTHPVRLPPRHTTAASELHCLDFDFRVRVS</sequence>
<dbReference type="AlphaFoldDB" id="B1AJR3"/>
<proteinExistence type="predicted"/>
<dbReference type="EMBL" id="Z84496">
    <property type="protein sequence ID" value="CAO03510.1"/>
    <property type="status" value="JOINED"/>
    <property type="molecule type" value="Genomic_DNA"/>
</dbReference>